<dbReference type="EMBL" id="JBHMCY010000012">
    <property type="protein sequence ID" value="MFB9462787.1"/>
    <property type="molecule type" value="Genomic_DNA"/>
</dbReference>
<dbReference type="InterPro" id="IPR000891">
    <property type="entry name" value="PYR_CT"/>
</dbReference>
<sequence length="313" mass="32999">MVSVRIRDISPRLAFQARPVPTACKIELIERLIDVGVPAIEVTSFVHPDLVPGLADAEEVFRRLPRPAGVSFEACVANATGLRRAIDAGAHTAWFLLSADEDFSLMNTGRSIEQSLALLDDLQAIADGTDTRLGSYVIAAFGGPLGTARTPQDIQPLLDRLTTLGIHDWILADSCGYAAPRQITTMIEHIAPQAGGAQNLTVQIHDSRGMGIACIAELARLGVGTLDCSLAGSGAHPAAPQARVGGVCTEDAVQLLHLTGIRTGIDLPALIDTANWLATQLGATPTGYVRHTGPVPTRDLQAPSALPQSWHPG</sequence>
<protein>
    <submittedName>
        <fullName evidence="6">Pyruvate carboxyltransferase</fullName>
    </submittedName>
</protein>
<dbReference type="Gene3D" id="3.20.20.70">
    <property type="entry name" value="Aldolase class I"/>
    <property type="match status" value="1"/>
</dbReference>
<dbReference type="Pfam" id="PF00682">
    <property type="entry name" value="HMGL-like"/>
    <property type="match status" value="1"/>
</dbReference>
<evidence type="ECO:0000259" key="5">
    <source>
        <dbReference type="PROSITE" id="PS50991"/>
    </source>
</evidence>
<dbReference type="SUPFAM" id="SSF51569">
    <property type="entry name" value="Aldolase"/>
    <property type="match status" value="1"/>
</dbReference>
<keyword evidence="3" id="KW-0456">Lyase</keyword>
<evidence type="ECO:0000313" key="7">
    <source>
        <dbReference type="Proteomes" id="UP001589709"/>
    </source>
</evidence>
<evidence type="ECO:0000256" key="2">
    <source>
        <dbReference type="ARBA" id="ARBA00022723"/>
    </source>
</evidence>
<keyword evidence="2" id="KW-0479">Metal-binding</keyword>
<gene>
    <name evidence="6" type="ORF">ACFF45_08730</name>
</gene>
<dbReference type="PANTHER" id="PTHR42738:SF7">
    <property type="entry name" value="HYDROXYMETHYLGLUTARYL-COA LYASE"/>
    <property type="match status" value="1"/>
</dbReference>
<proteinExistence type="inferred from homology"/>
<evidence type="ECO:0000256" key="3">
    <source>
        <dbReference type="ARBA" id="ARBA00023239"/>
    </source>
</evidence>
<evidence type="ECO:0000256" key="4">
    <source>
        <dbReference type="SAM" id="MobiDB-lite"/>
    </source>
</evidence>
<comment type="caution">
    <text evidence="6">The sequence shown here is derived from an EMBL/GenBank/DDBJ whole genome shotgun (WGS) entry which is preliminary data.</text>
</comment>
<feature type="region of interest" description="Disordered" evidence="4">
    <location>
        <begin position="287"/>
        <end position="313"/>
    </location>
</feature>
<name>A0ABV5MXM6_9ACTN</name>
<accession>A0ABV5MXM6</accession>
<evidence type="ECO:0000256" key="1">
    <source>
        <dbReference type="ARBA" id="ARBA00009405"/>
    </source>
</evidence>
<keyword evidence="7" id="KW-1185">Reference proteome</keyword>
<organism evidence="6 7">
    <name type="scientific">Streptomyces cinereospinus</name>
    <dbReference type="NCBI Taxonomy" id="285561"/>
    <lineage>
        <taxon>Bacteria</taxon>
        <taxon>Bacillati</taxon>
        <taxon>Actinomycetota</taxon>
        <taxon>Actinomycetes</taxon>
        <taxon>Kitasatosporales</taxon>
        <taxon>Streptomycetaceae</taxon>
        <taxon>Streptomyces</taxon>
    </lineage>
</organism>
<feature type="domain" description="Pyruvate carboxyltransferase" evidence="5">
    <location>
        <begin position="4"/>
        <end position="271"/>
    </location>
</feature>
<dbReference type="InterPro" id="IPR043594">
    <property type="entry name" value="HMGL"/>
</dbReference>
<dbReference type="PROSITE" id="PS50991">
    <property type="entry name" value="PYR_CT"/>
    <property type="match status" value="1"/>
</dbReference>
<dbReference type="RefSeq" id="WP_381344183.1">
    <property type="nucleotide sequence ID" value="NZ_JBHMCY010000012.1"/>
</dbReference>
<dbReference type="PANTHER" id="PTHR42738">
    <property type="entry name" value="HYDROXYMETHYLGLUTARYL-COA LYASE"/>
    <property type="match status" value="1"/>
</dbReference>
<dbReference type="InterPro" id="IPR013785">
    <property type="entry name" value="Aldolase_TIM"/>
</dbReference>
<comment type="similarity">
    <text evidence="1">Belongs to the HMG-CoA lyase family.</text>
</comment>
<evidence type="ECO:0000313" key="6">
    <source>
        <dbReference type="EMBL" id="MFB9462787.1"/>
    </source>
</evidence>
<dbReference type="Proteomes" id="UP001589709">
    <property type="component" value="Unassembled WGS sequence"/>
</dbReference>
<keyword evidence="6" id="KW-0670">Pyruvate</keyword>
<reference evidence="6 7" key="1">
    <citation type="submission" date="2024-09" db="EMBL/GenBank/DDBJ databases">
        <authorList>
            <person name="Sun Q."/>
            <person name="Mori K."/>
        </authorList>
    </citation>
    <scope>NUCLEOTIDE SEQUENCE [LARGE SCALE GENOMIC DNA]</scope>
    <source>
        <strain evidence="6 7">JCM 6917</strain>
    </source>
</reference>